<protein>
    <submittedName>
        <fullName evidence="2">Uncharacterized protein</fullName>
    </submittedName>
</protein>
<name>A0A8S3ZMC7_9EUPU</name>
<dbReference type="Gene3D" id="1.20.58.890">
    <property type="match status" value="1"/>
</dbReference>
<reference evidence="2" key="1">
    <citation type="submission" date="2021-04" db="EMBL/GenBank/DDBJ databases">
        <authorList>
            <consortium name="Molecular Ecology Group"/>
        </authorList>
    </citation>
    <scope>NUCLEOTIDE SEQUENCE</scope>
</reference>
<gene>
    <name evidence="2" type="ORF">CUNI_LOCUS13990</name>
</gene>
<comment type="caution">
    <text evidence="2">The sequence shown here is derived from an EMBL/GenBank/DDBJ whole genome shotgun (WGS) entry which is preliminary data.</text>
</comment>
<organism evidence="2 3">
    <name type="scientific">Candidula unifasciata</name>
    <dbReference type="NCBI Taxonomy" id="100452"/>
    <lineage>
        <taxon>Eukaryota</taxon>
        <taxon>Metazoa</taxon>
        <taxon>Spiralia</taxon>
        <taxon>Lophotrochozoa</taxon>
        <taxon>Mollusca</taxon>
        <taxon>Gastropoda</taxon>
        <taxon>Heterobranchia</taxon>
        <taxon>Euthyneura</taxon>
        <taxon>Panpulmonata</taxon>
        <taxon>Eupulmonata</taxon>
        <taxon>Stylommatophora</taxon>
        <taxon>Helicina</taxon>
        <taxon>Helicoidea</taxon>
        <taxon>Geomitridae</taxon>
        <taxon>Candidula</taxon>
    </lineage>
</organism>
<evidence type="ECO:0000313" key="2">
    <source>
        <dbReference type="EMBL" id="CAG5128432.1"/>
    </source>
</evidence>
<dbReference type="GO" id="GO:0050821">
    <property type="term" value="P:protein stabilization"/>
    <property type="evidence" value="ECO:0007669"/>
    <property type="project" value="TreeGrafter"/>
</dbReference>
<proteinExistence type="predicted"/>
<dbReference type="PANTHER" id="PTHR12334">
    <property type="entry name" value="BAG FAMILY MOLECULAR CHAPERONE REGULATOR 2"/>
    <property type="match status" value="1"/>
</dbReference>
<dbReference type="GO" id="GO:0000774">
    <property type="term" value="F:adenyl-nucleotide exchange factor activity"/>
    <property type="evidence" value="ECO:0007669"/>
    <property type="project" value="InterPro"/>
</dbReference>
<dbReference type="InterPro" id="IPR037689">
    <property type="entry name" value="BAG2"/>
</dbReference>
<evidence type="ECO:0000256" key="1">
    <source>
        <dbReference type="SAM" id="MobiDB-lite"/>
    </source>
</evidence>
<dbReference type="GO" id="GO:0051087">
    <property type="term" value="F:protein-folding chaperone binding"/>
    <property type="evidence" value="ECO:0007669"/>
    <property type="project" value="InterPro"/>
</dbReference>
<feature type="region of interest" description="Disordered" evidence="1">
    <location>
        <begin position="184"/>
        <end position="228"/>
    </location>
</feature>
<dbReference type="Proteomes" id="UP000678393">
    <property type="component" value="Unassembled WGS sequence"/>
</dbReference>
<dbReference type="EMBL" id="CAJHNH020003058">
    <property type="protein sequence ID" value="CAG5128432.1"/>
    <property type="molecule type" value="Genomic_DNA"/>
</dbReference>
<sequence>MAAHCENDRNDGGNNHDSFLLMSYLDEVQDRVEEFRRKALSLQQDKGSLLAILSQLKDDRLQYTLSGDESHEIVTKIEQLRERCGNVEINIKTSRTPEQESSYLLVNSLVTKLENMCLLGNRDMTGFILQAQGYLNACISDEATQGPIDYKFQGMILGCKLEDQKLVRYRLECLVKRNSPTDLIQQRSQGNSPTDLIQQGSQGNSPTDIIQQRSQGNSPTDIIQQKSQGNSFTDIIQQRSHGDSPTDLIQQRSQLHNDCTSSCTEEEQQQQPKATAQCDNTGFAESQSVDMDSCSNN</sequence>
<dbReference type="OrthoDB" id="6284251at2759"/>
<evidence type="ECO:0000313" key="3">
    <source>
        <dbReference type="Proteomes" id="UP000678393"/>
    </source>
</evidence>
<accession>A0A8S3ZMC7</accession>
<dbReference type="PANTHER" id="PTHR12334:SF6">
    <property type="entry name" value="BAG FAMILY MOLECULAR CHAPERONE REGULATOR 2"/>
    <property type="match status" value="1"/>
</dbReference>
<dbReference type="AlphaFoldDB" id="A0A8S3ZMC7"/>
<keyword evidence="3" id="KW-1185">Reference proteome</keyword>